<feature type="transmembrane region" description="Helical" evidence="8">
    <location>
        <begin position="188"/>
        <end position="207"/>
    </location>
</feature>
<reference evidence="10 11" key="1">
    <citation type="submission" date="2021-04" db="EMBL/GenBank/DDBJ databases">
        <authorList>
            <person name="Rakotoarivonina H."/>
        </authorList>
    </citation>
    <scope>NUCLEOTIDE SEQUENCE [LARGE SCALE GENOMIC DNA]</scope>
    <source>
        <strain evidence="10 11">XE</strain>
    </source>
</reference>
<dbReference type="Proteomes" id="UP000681526">
    <property type="component" value="Unassembled WGS sequence"/>
</dbReference>
<dbReference type="PANTHER" id="PTHR30294:SF45">
    <property type="entry name" value="LINEARMYCIN RESISTANCE PERMEASE PROTEIN LNRN"/>
    <property type="match status" value="1"/>
</dbReference>
<feature type="transmembrane region" description="Helical" evidence="8">
    <location>
        <begin position="21"/>
        <end position="39"/>
    </location>
</feature>
<accession>A0ABM8V584</accession>
<dbReference type="InterPro" id="IPR047817">
    <property type="entry name" value="ABC2_TM_bact-type"/>
</dbReference>
<keyword evidence="11" id="KW-1185">Reference proteome</keyword>
<dbReference type="InterPro" id="IPR013525">
    <property type="entry name" value="ABC2_TM"/>
</dbReference>
<evidence type="ECO:0000256" key="1">
    <source>
        <dbReference type="ARBA" id="ARBA00004651"/>
    </source>
</evidence>
<feature type="transmembrane region" description="Helical" evidence="8">
    <location>
        <begin position="263"/>
        <end position="284"/>
    </location>
</feature>
<dbReference type="Gene3D" id="3.40.1710.10">
    <property type="entry name" value="abc type-2 transporter like domain"/>
    <property type="match status" value="1"/>
</dbReference>
<keyword evidence="4" id="KW-1003">Cell membrane</keyword>
<keyword evidence="6 8" id="KW-1133">Transmembrane helix</keyword>
<dbReference type="RefSeq" id="WP_213484574.1">
    <property type="nucleotide sequence ID" value="NZ_CAJRAY010000047.1"/>
</dbReference>
<keyword evidence="3" id="KW-0813">Transport</keyword>
<proteinExistence type="inferred from homology"/>
<name>A0ABM8V584_THEXY</name>
<sequence>MRDTVWIMRRWLRTSVRSVKFWLLFLAMPSIAVCLSFLLHGGAERAELRIGVVNMDDGSRLAADAAGYLARLEQIKVSEHEAADARRMIASGELDAAVVFPEHFGEGLRRGNPPAVEIVSIRGTSVTGYMDLMLGAYIRNIASIGRAAQDDDALFERLYASHADFRYALTAESIDDVSGKHRMSRQTIGYLAILLLFCAAQLSNLILHERENRTYARVLSTPVSPVSYMLSNVLTNLLVLMLLIAVALAVMTLAFGIDPGLPIGMLLIVLLPYVLTAIAVSHAVTAHAASAMKASALQNLMIIPTSLLAGCMFPIETMPESVQRIGKLFPQHWLLDAVGRLQSGAALADVWLNLAILAAFALACALAAAFEHARRREAAIL</sequence>
<dbReference type="EMBL" id="CAJRAY010000047">
    <property type="protein sequence ID" value="CAG5086918.1"/>
    <property type="molecule type" value="Genomic_DNA"/>
</dbReference>
<evidence type="ECO:0000256" key="2">
    <source>
        <dbReference type="ARBA" id="ARBA00007783"/>
    </source>
</evidence>
<feature type="transmembrane region" description="Helical" evidence="8">
    <location>
        <begin position="350"/>
        <end position="370"/>
    </location>
</feature>
<feature type="transmembrane region" description="Helical" evidence="8">
    <location>
        <begin position="296"/>
        <end position="315"/>
    </location>
</feature>
<keyword evidence="7 8" id="KW-0472">Membrane</keyword>
<evidence type="ECO:0000256" key="6">
    <source>
        <dbReference type="ARBA" id="ARBA00022989"/>
    </source>
</evidence>
<evidence type="ECO:0000256" key="8">
    <source>
        <dbReference type="SAM" id="Phobius"/>
    </source>
</evidence>
<dbReference type="PANTHER" id="PTHR30294">
    <property type="entry name" value="MEMBRANE COMPONENT OF ABC TRANSPORTER YHHJ-RELATED"/>
    <property type="match status" value="1"/>
</dbReference>
<evidence type="ECO:0000256" key="7">
    <source>
        <dbReference type="ARBA" id="ARBA00023136"/>
    </source>
</evidence>
<comment type="caution">
    <text evidence="10">The sequence shown here is derived from an EMBL/GenBank/DDBJ whole genome shotgun (WGS) entry which is preliminary data.</text>
</comment>
<gene>
    <name evidence="10" type="primary">txxe 2531-yfiN</name>
    <name evidence="10" type="ORF">TXXE_10420</name>
</gene>
<evidence type="ECO:0000259" key="9">
    <source>
        <dbReference type="PROSITE" id="PS51012"/>
    </source>
</evidence>
<feature type="domain" description="ABC transmembrane type-2" evidence="9">
    <location>
        <begin position="151"/>
        <end position="375"/>
    </location>
</feature>
<dbReference type="Pfam" id="PF12698">
    <property type="entry name" value="ABC2_membrane_3"/>
    <property type="match status" value="1"/>
</dbReference>
<evidence type="ECO:0000313" key="10">
    <source>
        <dbReference type="EMBL" id="CAG5086918.1"/>
    </source>
</evidence>
<protein>
    <submittedName>
        <fullName evidence="10">ABC transporter, family 2,ABC transporter, family 2</fullName>
    </submittedName>
</protein>
<comment type="similarity">
    <text evidence="2">Belongs to the ABC-2 integral membrane protein family.</text>
</comment>
<organism evidence="10 11">
    <name type="scientific">Thermobacillus xylanilyticus</name>
    <dbReference type="NCBI Taxonomy" id="76633"/>
    <lineage>
        <taxon>Bacteria</taxon>
        <taxon>Bacillati</taxon>
        <taxon>Bacillota</taxon>
        <taxon>Bacilli</taxon>
        <taxon>Bacillales</taxon>
        <taxon>Paenibacillaceae</taxon>
        <taxon>Thermobacillus</taxon>
    </lineage>
</organism>
<feature type="transmembrane region" description="Helical" evidence="8">
    <location>
        <begin position="237"/>
        <end position="257"/>
    </location>
</feature>
<evidence type="ECO:0000313" key="11">
    <source>
        <dbReference type="Proteomes" id="UP000681526"/>
    </source>
</evidence>
<evidence type="ECO:0000256" key="3">
    <source>
        <dbReference type="ARBA" id="ARBA00022448"/>
    </source>
</evidence>
<dbReference type="InterPro" id="IPR051449">
    <property type="entry name" value="ABC-2_transporter_component"/>
</dbReference>
<comment type="subcellular location">
    <subcellularLocation>
        <location evidence="1">Cell membrane</location>
        <topology evidence="1">Multi-pass membrane protein</topology>
    </subcellularLocation>
</comment>
<keyword evidence="5 8" id="KW-0812">Transmembrane</keyword>
<evidence type="ECO:0000256" key="4">
    <source>
        <dbReference type="ARBA" id="ARBA00022475"/>
    </source>
</evidence>
<dbReference type="PROSITE" id="PS51012">
    <property type="entry name" value="ABC_TM2"/>
    <property type="match status" value="1"/>
</dbReference>
<evidence type="ECO:0000256" key="5">
    <source>
        <dbReference type="ARBA" id="ARBA00022692"/>
    </source>
</evidence>